<organism evidence="1">
    <name type="scientific">marine sediment metagenome</name>
    <dbReference type="NCBI Taxonomy" id="412755"/>
    <lineage>
        <taxon>unclassified sequences</taxon>
        <taxon>metagenomes</taxon>
        <taxon>ecological metagenomes</taxon>
    </lineage>
</organism>
<dbReference type="EMBL" id="BART01000401">
    <property type="protein sequence ID" value="GAG71861.1"/>
    <property type="molecule type" value="Genomic_DNA"/>
</dbReference>
<feature type="non-terminal residue" evidence="1">
    <location>
        <position position="1"/>
    </location>
</feature>
<gene>
    <name evidence="1" type="ORF">S01H4_01975</name>
</gene>
<accession>X1BIH5</accession>
<dbReference type="AlphaFoldDB" id="X1BIH5"/>
<evidence type="ECO:0000313" key="1">
    <source>
        <dbReference type="EMBL" id="GAG71861.1"/>
    </source>
</evidence>
<reference evidence="1" key="1">
    <citation type="journal article" date="2014" name="Front. Microbiol.">
        <title>High frequency of phylogenetically diverse reductive dehalogenase-homologous genes in deep subseafloor sedimentary metagenomes.</title>
        <authorList>
            <person name="Kawai M."/>
            <person name="Futagami T."/>
            <person name="Toyoda A."/>
            <person name="Takaki Y."/>
            <person name="Nishi S."/>
            <person name="Hori S."/>
            <person name="Arai W."/>
            <person name="Tsubouchi T."/>
            <person name="Morono Y."/>
            <person name="Uchiyama I."/>
            <person name="Ito T."/>
            <person name="Fujiyama A."/>
            <person name="Inagaki F."/>
            <person name="Takami H."/>
        </authorList>
    </citation>
    <scope>NUCLEOTIDE SEQUENCE</scope>
    <source>
        <strain evidence="1">Expedition CK06-06</strain>
    </source>
</reference>
<protein>
    <submittedName>
        <fullName evidence="1">Uncharacterized protein</fullName>
    </submittedName>
</protein>
<proteinExistence type="predicted"/>
<sequence>AQELDKEQLMKYLTARETAKAEDIMRKALANVQKYFDRMYKE</sequence>
<comment type="caution">
    <text evidence="1">The sequence shown here is derived from an EMBL/GenBank/DDBJ whole genome shotgun (WGS) entry which is preliminary data.</text>
</comment>
<name>X1BIH5_9ZZZZ</name>